<dbReference type="GO" id="GO:0022857">
    <property type="term" value="F:transmembrane transporter activity"/>
    <property type="evidence" value="ECO:0007669"/>
    <property type="project" value="TreeGrafter"/>
</dbReference>
<feature type="transmembrane region" description="Helical" evidence="8">
    <location>
        <begin position="306"/>
        <end position="330"/>
    </location>
</feature>
<evidence type="ECO:0000313" key="10">
    <source>
        <dbReference type="EMBL" id="MBB4745751.1"/>
    </source>
</evidence>
<dbReference type="InterPro" id="IPR050250">
    <property type="entry name" value="Macrolide_Exporter_MacB"/>
</dbReference>
<evidence type="ECO:0000256" key="6">
    <source>
        <dbReference type="ARBA" id="ARBA00038076"/>
    </source>
</evidence>
<evidence type="ECO:0000259" key="9">
    <source>
        <dbReference type="Pfam" id="PF02687"/>
    </source>
</evidence>
<dbReference type="PANTHER" id="PTHR30572:SF4">
    <property type="entry name" value="ABC TRANSPORTER PERMEASE YTRF"/>
    <property type="match status" value="1"/>
</dbReference>
<feature type="transmembrane region" description="Helical" evidence="8">
    <location>
        <begin position="521"/>
        <end position="540"/>
    </location>
</feature>
<evidence type="ECO:0000256" key="1">
    <source>
        <dbReference type="ARBA" id="ARBA00004651"/>
    </source>
</evidence>
<dbReference type="InterPro" id="IPR003838">
    <property type="entry name" value="ABC3_permease_C"/>
</dbReference>
<dbReference type="EMBL" id="JACHNB010000001">
    <property type="protein sequence ID" value="MBB4745751.1"/>
    <property type="molecule type" value="Genomic_DNA"/>
</dbReference>
<dbReference type="RefSeq" id="WP_185046105.1">
    <property type="nucleotide sequence ID" value="NZ_BOMR01000041.1"/>
</dbReference>
<feature type="region of interest" description="Disordered" evidence="7">
    <location>
        <begin position="245"/>
        <end position="272"/>
    </location>
</feature>
<dbReference type="AlphaFoldDB" id="A0A7W7H885"/>
<feature type="domain" description="ABC3 transporter permease C-terminal" evidence="9">
    <location>
        <begin position="309"/>
        <end position="424"/>
    </location>
</feature>
<feature type="domain" description="ABC3 transporter permease C-terminal" evidence="9">
    <location>
        <begin position="728"/>
        <end position="839"/>
    </location>
</feature>
<feature type="transmembrane region" description="Helical" evidence="8">
    <location>
        <begin position="449"/>
        <end position="470"/>
    </location>
</feature>
<gene>
    <name evidence="10" type="ORF">BJY16_009210</name>
</gene>
<name>A0A7W7H885_9ACTN</name>
<evidence type="ECO:0000256" key="3">
    <source>
        <dbReference type="ARBA" id="ARBA00022692"/>
    </source>
</evidence>
<feature type="transmembrane region" description="Helical" evidence="8">
    <location>
        <begin position="400"/>
        <end position="418"/>
    </location>
</feature>
<sequence>MIRLALRSLRRHRGAYLGTFLAALLAVALLAGGGLLLFSVLTAKPPADRFAAVPLVVSGAREVSLETVTTKSKKEGKAKVKRKVKTERLTGAPPLPADLAGRVRAVPGVAAVIADYAFPARVDRLPGAPIGHGWSSAALTPYELRSGAAPAAGELVLDADLAARGGVRPGDELRVTTRAGVRTLRVSGIAAPPGRDALPAQGAIFLADTEVAAVAGLSGPAALGVRPAPGVPPAVLRDRLTEAIGVGSPGQAGTAKSTETADADRAGTAAAGTTGGADGIAVLSGDERVRADLPGALPDYIGPISIFGFVIGITAFAAIFVLTGTVTLSVRQRLRELALLRTAGATPGQLRRLLGREAVALAVLAGLPAAPLGVLFAHVVAARFKALGAVPEQFAVRGNVVILVLAIVAGVIVTYLAARLAGRRAVRIAPTQALTETATAPTGGRTVRIVVALLAAAGAAALLIFVPLAGPLGMGMSFVSSALLLCAVAALGPILVRPLTALVSRPFGLAGRIGRAEHRRIAAVAVPLVLMFALNATMLLNATLLEKLAAGQQRERFAAATTRVATPGGMPLAEAERIAGQPGVTGAAALLPTRVIVAQGGKPEDYPAQGLFTTGADAPLDLGVTAGAPADGLSASEYLTGQYGWRLGDRVELWLADGHRTTLPLTMIYSRDRGFGDLVLPAALVAAHDPKGLVSTVSLRSGEPLAGGAGQPATLSGAATQQGAWELLVVISLGFTAIAVVNTFAIATAGRRREFADLRLAGATAGQVHRLAGAEALLTVLVGLLLGAAVSGIVVGAFSLAQDGVPRVIVDPGTYAAMAGGVAALGLLAGALPARLVLRRRSPAI</sequence>
<evidence type="ECO:0000256" key="7">
    <source>
        <dbReference type="SAM" id="MobiDB-lite"/>
    </source>
</evidence>
<protein>
    <submittedName>
        <fullName evidence="10">Putative ABC transport system permease protein</fullName>
    </submittedName>
</protein>
<feature type="transmembrane region" description="Helical" evidence="8">
    <location>
        <begin position="727"/>
        <end position="749"/>
    </location>
</feature>
<keyword evidence="3 8" id="KW-0812">Transmembrane</keyword>
<proteinExistence type="inferred from homology"/>
<reference evidence="10 11" key="1">
    <citation type="submission" date="2020-08" db="EMBL/GenBank/DDBJ databases">
        <title>Sequencing the genomes of 1000 actinobacteria strains.</title>
        <authorList>
            <person name="Klenk H.-P."/>
        </authorList>
    </citation>
    <scope>NUCLEOTIDE SEQUENCE [LARGE SCALE GENOMIC DNA]</scope>
    <source>
        <strain evidence="10 11">DSM 45809</strain>
    </source>
</reference>
<evidence type="ECO:0000256" key="4">
    <source>
        <dbReference type="ARBA" id="ARBA00022989"/>
    </source>
</evidence>
<evidence type="ECO:0000256" key="8">
    <source>
        <dbReference type="SAM" id="Phobius"/>
    </source>
</evidence>
<keyword evidence="5 8" id="KW-0472">Membrane</keyword>
<organism evidence="10 11">
    <name type="scientific">Actinoplanes octamycinicus</name>
    <dbReference type="NCBI Taxonomy" id="135948"/>
    <lineage>
        <taxon>Bacteria</taxon>
        <taxon>Bacillati</taxon>
        <taxon>Actinomycetota</taxon>
        <taxon>Actinomycetes</taxon>
        <taxon>Micromonosporales</taxon>
        <taxon>Micromonosporaceae</taxon>
        <taxon>Actinoplanes</taxon>
    </lineage>
</organism>
<dbReference type="GO" id="GO:0005886">
    <property type="term" value="C:plasma membrane"/>
    <property type="evidence" value="ECO:0007669"/>
    <property type="project" value="UniProtKB-SubCell"/>
</dbReference>
<evidence type="ECO:0000313" key="11">
    <source>
        <dbReference type="Proteomes" id="UP000546162"/>
    </source>
</evidence>
<dbReference type="PANTHER" id="PTHR30572">
    <property type="entry name" value="MEMBRANE COMPONENT OF TRANSPORTER-RELATED"/>
    <property type="match status" value="1"/>
</dbReference>
<feature type="transmembrane region" description="Helical" evidence="8">
    <location>
        <begin position="476"/>
        <end position="500"/>
    </location>
</feature>
<comment type="caution">
    <text evidence="10">The sequence shown here is derived from an EMBL/GenBank/DDBJ whole genome shotgun (WGS) entry which is preliminary data.</text>
</comment>
<keyword evidence="2" id="KW-1003">Cell membrane</keyword>
<keyword evidence="11" id="KW-1185">Reference proteome</keyword>
<accession>A0A7W7H885</accession>
<evidence type="ECO:0000256" key="2">
    <source>
        <dbReference type="ARBA" id="ARBA00022475"/>
    </source>
</evidence>
<feature type="transmembrane region" description="Helical" evidence="8">
    <location>
        <begin position="358"/>
        <end position="380"/>
    </location>
</feature>
<feature type="transmembrane region" description="Helical" evidence="8">
    <location>
        <begin position="813"/>
        <end position="838"/>
    </location>
</feature>
<comment type="subcellular location">
    <subcellularLocation>
        <location evidence="1">Cell membrane</location>
        <topology evidence="1">Multi-pass membrane protein</topology>
    </subcellularLocation>
</comment>
<dbReference type="Pfam" id="PF02687">
    <property type="entry name" value="FtsX"/>
    <property type="match status" value="2"/>
</dbReference>
<dbReference type="Proteomes" id="UP000546162">
    <property type="component" value="Unassembled WGS sequence"/>
</dbReference>
<feature type="transmembrane region" description="Helical" evidence="8">
    <location>
        <begin position="776"/>
        <end position="801"/>
    </location>
</feature>
<comment type="similarity">
    <text evidence="6">Belongs to the ABC-4 integral membrane protein family.</text>
</comment>
<keyword evidence="4 8" id="KW-1133">Transmembrane helix</keyword>
<evidence type="ECO:0000256" key="5">
    <source>
        <dbReference type="ARBA" id="ARBA00023136"/>
    </source>
</evidence>